<dbReference type="CDD" id="cd00212">
    <property type="entry name" value="PTS_IIB_glc"/>
    <property type="match status" value="1"/>
</dbReference>
<evidence type="ECO:0000256" key="9">
    <source>
        <dbReference type="ARBA" id="ARBA00022989"/>
    </source>
</evidence>
<feature type="transmembrane region" description="Helical" evidence="12">
    <location>
        <begin position="219"/>
        <end position="241"/>
    </location>
</feature>
<dbReference type="AlphaFoldDB" id="A0A8J6JDS4"/>
<dbReference type="InterPro" id="IPR018113">
    <property type="entry name" value="PTrfase_EIIB_Cys"/>
</dbReference>
<feature type="transmembrane region" description="Helical" evidence="12">
    <location>
        <begin position="308"/>
        <end position="330"/>
    </location>
</feature>
<feature type="transmembrane region" description="Helical" evidence="12">
    <location>
        <begin position="445"/>
        <end position="466"/>
    </location>
</feature>
<keyword evidence="7 12" id="KW-0812">Transmembrane</keyword>
<dbReference type="InterPro" id="IPR050558">
    <property type="entry name" value="PTS_Sugar-Specific_Components"/>
</dbReference>
<evidence type="ECO:0000259" key="13">
    <source>
        <dbReference type="PROSITE" id="PS51098"/>
    </source>
</evidence>
<feature type="domain" description="PTS EIIC type-1" evidence="14">
    <location>
        <begin position="113"/>
        <end position="474"/>
    </location>
</feature>
<evidence type="ECO:0000256" key="7">
    <source>
        <dbReference type="ARBA" id="ARBA00022692"/>
    </source>
</evidence>
<dbReference type="InterPro" id="IPR001996">
    <property type="entry name" value="PTS_IIB_1"/>
</dbReference>
<dbReference type="InterPro" id="IPR003352">
    <property type="entry name" value="PTS_EIIC"/>
</dbReference>
<dbReference type="PROSITE" id="PS51098">
    <property type="entry name" value="PTS_EIIB_TYPE_1"/>
    <property type="match status" value="1"/>
</dbReference>
<dbReference type="GO" id="GO:0016301">
    <property type="term" value="F:kinase activity"/>
    <property type="evidence" value="ECO:0007669"/>
    <property type="project" value="UniProtKB-KW"/>
</dbReference>
<dbReference type="Pfam" id="PF00367">
    <property type="entry name" value="PTS_EIIB"/>
    <property type="match status" value="1"/>
</dbReference>
<dbReference type="PROSITE" id="PS01035">
    <property type="entry name" value="PTS_EIIB_TYPE_1_CYS"/>
    <property type="match status" value="1"/>
</dbReference>
<feature type="transmembrane region" description="Helical" evidence="12">
    <location>
        <begin position="376"/>
        <end position="395"/>
    </location>
</feature>
<feature type="active site" description="Phosphocysteine intermediate; for EIIB activity" evidence="11">
    <location>
        <position position="26"/>
    </location>
</feature>
<evidence type="ECO:0000256" key="12">
    <source>
        <dbReference type="SAM" id="Phobius"/>
    </source>
</evidence>
<evidence type="ECO:0000256" key="6">
    <source>
        <dbReference type="ARBA" id="ARBA00022683"/>
    </source>
</evidence>
<reference evidence="15" key="1">
    <citation type="submission" date="2020-08" db="EMBL/GenBank/DDBJ databases">
        <title>Genome public.</title>
        <authorList>
            <person name="Liu C."/>
            <person name="Sun Q."/>
        </authorList>
    </citation>
    <scope>NUCLEOTIDE SEQUENCE</scope>
    <source>
        <strain evidence="15">NSJ-52</strain>
    </source>
</reference>
<dbReference type="Proteomes" id="UP000607645">
    <property type="component" value="Unassembled WGS sequence"/>
</dbReference>
<evidence type="ECO:0000256" key="3">
    <source>
        <dbReference type="ARBA" id="ARBA00022475"/>
    </source>
</evidence>
<dbReference type="PROSITE" id="PS51103">
    <property type="entry name" value="PTS_EIIC_TYPE_1"/>
    <property type="match status" value="1"/>
</dbReference>
<keyword evidence="6" id="KW-0598">Phosphotransferase system</keyword>
<dbReference type="GO" id="GO:0008982">
    <property type="term" value="F:protein-N(PI)-phosphohistidine-sugar phosphotransferase activity"/>
    <property type="evidence" value="ECO:0007669"/>
    <property type="project" value="InterPro"/>
</dbReference>
<name>A0A8J6JDS4_9FIRM</name>
<accession>A0A8J6JDS4</accession>
<feature type="transmembrane region" description="Helical" evidence="12">
    <location>
        <begin position="114"/>
        <end position="135"/>
    </location>
</feature>
<dbReference type="GO" id="GO:0005886">
    <property type="term" value="C:plasma membrane"/>
    <property type="evidence" value="ECO:0007669"/>
    <property type="project" value="UniProtKB-SubCell"/>
</dbReference>
<feature type="transmembrane region" description="Helical" evidence="12">
    <location>
        <begin position="415"/>
        <end position="438"/>
    </location>
</feature>
<dbReference type="InterPro" id="IPR013013">
    <property type="entry name" value="PTS_EIIC_1"/>
</dbReference>
<dbReference type="GO" id="GO:0090588">
    <property type="term" value="F:protein-phosphocysteine-N-acetylmuramate phosphotransferase system transporter activity"/>
    <property type="evidence" value="ECO:0007669"/>
    <property type="project" value="TreeGrafter"/>
</dbReference>
<keyword evidence="9 12" id="KW-1133">Transmembrane helix</keyword>
<dbReference type="PANTHER" id="PTHR30175">
    <property type="entry name" value="PHOSPHOTRANSFERASE SYSTEM TRANSPORT PROTEIN"/>
    <property type="match status" value="1"/>
</dbReference>
<dbReference type="PANTHER" id="PTHR30175:SF3">
    <property type="entry name" value="PTS SYSTEM N-ACETYLMURAMIC ACID-SPECIFIC EIIBC COMPONENT"/>
    <property type="match status" value="1"/>
</dbReference>
<keyword evidence="8" id="KW-0418">Kinase</keyword>
<feature type="transmembrane region" description="Helical" evidence="12">
    <location>
        <begin position="190"/>
        <end position="213"/>
    </location>
</feature>
<dbReference type="Pfam" id="PF02378">
    <property type="entry name" value="PTS_EIIC"/>
    <property type="match status" value="1"/>
</dbReference>
<keyword evidence="10 12" id="KW-0472">Membrane</keyword>
<keyword evidence="3" id="KW-1003">Cell membrane</keyword>
<evidence type="ECO:0000256" key="5">
    <source>
        <dbReference type="ARBA" id="ARBA00022679"/>
    </source>
</evidence>
<comment type="caution">
    <text evidence="15">The sequence shown here is derived from an EMBL/GenBank/DDBJ whole genome shotgun (WGS) entry which is preliminary data.</text>
</comment>
<dbReference type="EMBL" id="JACOPQ010000008">
    <property type="protein sequence ID" value="MBC5737626.1"/>
    <property type="molecule type" value="Genomic_DNA"/>
</dbReference>
<feature type="transmembrane region" description="Helical" evidence="12">
    <location>
        <begin position="253"/>
        <end position="273"/>
    </location>
</feature>
<evidence type="ECO:0000256" key="10">
    <source>
        <dbReference type="ARBA" id="ARBA00023136"/>
    </source>
</evidence>
<evidence type="ECO:0000256" key="11">
    <source>
        <dbReference type="PROSITE-ProRule" id="PRU00421"/>
    </source>
</evidence>
<dbReference type="InterPro" id="IPR036878">
    <property type="entry name" value="Glu_permease_IIB"/>
</dbReference>
<proteinExistence type="predicted"/>
<evidence type="ECO:0000313" key="15">
    <source>
        <dbReference type="EMBL" id="MBC5737626.1"/>
    </source>
</evidence>
<evidence type="ECO:0000313" key="16">
    <source>
        <dbReference type="Proteomes" id="UP000607645"/>
    </source>
</evidence>
<dbReference type="Gene3D" id="3.30.1360.60">
    <property type="entry name" value="Glucose permease domain IIB"/>
    <property type="match status" value="1"/>
</dbReference>
<keyword evidence="4" id="KW-0762">Sugar transport</keyword>
<sequence>MTNQELSRKILELVGGKSNVHSATSCMTRLRLQLKDPALADIDALKQTEGVLGVVEDATLQVVLGPGKARKVCDLFVVDAGIPGGMSTDNNWQENKAAMKSGQKDSPMKKALRTIANIFIPMIPAIIAAGLFNGIASLMGQLFPEAIASGTGVVFIIQTLCSLFGASFLSYFAIYTGVNAAKQFGATPALGGMIGGISIGAQIVTISTLLGLYNVEVPLNSILTTGKGGIIGVIVGVWLLSKVEKFVRKHTPDVLDLIVTPLISLIVVGTLYVFVLMPVTGFISDGLVWLLSLLVNSTNPVVSVISGYVLAAVFLPMVLLGLHHGLIPIYSVQLEAMGGVSLFPVLAMAGAGQVGAALAILIKARKVRNLRMEKTIIGALPAGLLGVGEPLIYGVTLPMGKPFVTAGLGAGFGGAFVMLMGVMSIAWGPSGLVAIPLMKTPMMMLYFFLGLVISYIMGFIITWFGIKAEDVANA</sequence>
<feature type="domain" description="PTS EIIB type-1" evidence="13">
    <location>
        <begin position="4"/>
        <end position="86"/>
    </location>
</feature>
<evidence type="ECO:0000256" key="4">
    <source>
        <dbReference type="ARBA" id="ARBA00022597"/>
    </source>
</evidence>
<dbReference type="SUPFAM" id="SSF55604">
    <property type="entry name" value="Glucose permease domain IIB"/>
    <property type="match status" value="1"/>
</dbReference>
<keyword evidence="2" id="KW-0813">Transport</keyword>
<evidence type="ECO:0000256" key="8">
    <source>
        <dbReference type="ARBA" id="ARBA00022777"/>
    </source>
</evidence>
<keyword evidence="5" id="KW-0808">Transferase</keyword>
<dbReference type="RefSeq" id="WP_155150748.1">
    <property type="nucleotide sequence ID" value="NZ_JACOPQ010000008.1"/>
</dbReference>
<feature type="transmembrane region" description="Helical" evidence="12">
    <location>
        <begin position="342"/>
        <end position="364"/>
    </location>
</feature>
<dbReference type="GO" id="GO:0009401">
    <property type="term" value="P:phosphoenolpyruvate-dependent sugar phosphotransferase system"/>
    <property type="evidence" value="ECO:0007669"/>
    <property type="project" value="UniProtKB-KW"/>
</dbReference>
<protein>
    <submittedName>
        <fullName evidence="15">PTS transporter subunit EIIC</fullName>
    </submittedName>
</protein>
<comment type="subcellular location">
    <subcellularLocation>
        <location evidence="1">Cell membrane</location>
        <topology evidence="1">Multi-pass membrane protein</topology>
    </subcellularLocation>
</comment>
<gene>
    <name evidence="15" type="ORF">H8S62_11485</name>
</gene>
<organism evidence="15 16">
    <name type="scientific">Lawsonibacter faecis</name>
    <dbReference type="NCBI Taxonomy" id="2763052"/>
    <lineage>
        <taxon>Bacteria</taxon>
        <taxon>Bacillati</taxon>
        <taxon>Bacillota</taxon>
        <taxon>Clostridia</taxon>
        <taxon>Eubacteriales</taxon>
        <taxon>Oscillospiraceae</taxon>
        <taxon>Lawsonibacter</taxon>
    </lineage>
</organism>
<keyword evidence="16" id="KW-1185">Reference proteome</keyword>
<feature type="transmembrane region" description="Helical" evidence="12">
    <location>
        <begin position="155"/>
        <end position="178"/>
    </location>
</feature>
<evidence type="ECO:0000256" key="2">
    <source>
        <dbReference type="ARBA" id="ARBA00022448"/>
    </source>
</evidence>
<evidence type="ECO:0000256" key="1">
    <source>
        <dbReference type="ARBA" id="ARBA00004651"/>
    </source>
</evidence>
<evidence type="ECO:0000259" key="14">
    <source>
        <dbReference type="PROSITE" id="PS51103"/>
    </source>
</evidence>